<reference evidence="1 2" key="1">
    <citation type="journal article" date="2016" name="Front. Microbiol.">
        <title>Single-Cell (Meta-)Genomics of a Dimorphic Candidatus Thiomargarita nelsonii Reveals Genomic Plasticity.</title>
        <authorList>
            <person name="Flood B.E."/>
            <person name="Fliss P."/>
            <person name="Jones D.S."/>
            <person name="Dick G.J."/>
            <person name="Jain S."/>
            <person name="Kaster A.K."/>
            <person name="Winkel M."/>
            <person name="Mussmann M."/>
            <person name="Bailey J."/>
        </authorList>
    </citation>
    <scope>NUCLEOTIDE SEQUENCE [LARGE SCALE GENOMIC DNA]</scope>
    <source>
        <strain evidence="1">Hydrate Ridge</strain>
    </source>
</reference>
<gene>
    <name evidence="1" type="ORF">PN36_23795</name>
</gene>
<evidence type="ECO:0000313" key="1">
    <source>
        <dbReference type="EMBL" id="KHD05780.1"/>
    </source>
</evidence>
<name>A0A0A6P4H9_9GAMM</name>
<dbReference type="EMBL" id="JSZA02000120">
    <property type="protein sequence ID" value="KHD05780.1"/>
    <property type="molecule type" value="Genomic_DNA"/>
</dbReference>
<comment type="caution">
    <text evidence="1">The sequence shown here is derived from an EMBL/GenBank/DDBJ whole genome shotgun (WGS) entry which is preliminary data.</text>
</comment>
<accession>A0A0A6P4H9</accession>
<dbReference type="InterPro" id="IPR029060">
    <property type="entry name" value="PIN-like_dom_sf"/>
</dbReference>
<evidence type="ECO:0000313" key="2">
    <source>
        <dbReference type="Proteomes" id="UP000030428"/>
    </source>
</evidence>
<protein>
    <submittedName>
        <fullName evidence="1">Uncharacterized protein</fullName>
    </submittedName>
</protein>
<keyword evidence="2" id="KW-1185">Reference proteome</keyword>
<dbReference type="SUPFAM" id="SSF88723">
    <property type="entry name" value="PIN domain-like"/>
    <property type="match status" value="1"/>
</dbReference>
<proteinExistence type="predicted"/>
<dbReference type="Proteomes" id="UP000030428">
    <property type="component" value="Unassembled WGS sequence"/>
</dbReference>
<sequence>MLTKIIESVLLDTNIVSFLLKGDTRAQAYEVYLQNRTLTISVMTVAELFQWAAIRNWGERRVSQL</sequence>
<dbReference type="AlphaFoldDB" id="A0A0A6P4H9"/>
<organism evidence="1 2">
    <name type="scientific">Candidatus Thiomargarita nelsonii</name>
    <dbReference type="NCBI Taxonomy" id="1003181"/>
    <lineage>
        <taxon>Bacteria</taxon>
        <taxon>Pseudomonadati</taxon>
        <taxon>Pseudomonadota</taxon>
        <taxon>Gammaproteobacteria</taxon>
        <taxon>Thiotrichales</taxon>
        <taxon>Thiotrichaceae</taxon>
        <taxon>Thiomargarita</taxon>
    </lineage>
</organism>
<dbReference type="Gene3D" id="3.40.50.1010">
    <property type="entry name" value="5'-nuclease"/>
    <property type="match status" value="1"/>
</dbReference>